<evidence type="ECO:0000313" key="2">
    <source>
        <dbReference type="Proteomes" id="UP000625711"/>
    </source>
</evidence>
<evidence type="ECO:0000313" key="1">
    <source>
        <dbReference type="EMBL" id="KAF7268125.1"/>
    </source>
</evidence>
<organism evidence="1 2">
    <name type="scientific">Rhynchophorus ferrugineus</name>
    <name type="common">Red palm weevil</name>
    <name type="synonym">Curculio ferrugineus</name>
    <dbReference type="NCBI Taxonomy" id="354439"/>
    <lineage>
        <taxon>Eukaryota</taxon>
        <taxon>Metazoa</taxon>
        <taxon>Ecdysozoa</taxon>
        <taxon>Arthropoda</taxon>
        <taxon>Hexapoda</taxon>
        <taxon>Insecta</taxon>
        <taxon>Pterygota</taxon>
        <taxon>Neoptera</taxon>
        <taxon>Endopterygota</taxon>
        <taxon>Coleoptera</taxon>
        <taxon>Polyphaga</taxon>
        <taxon>Cucujiformia</taxon>
        <taxon>Curculionidae</taxon>
        <taxon>Dryophthorinae</taxon>
        <taxon>Rhynchophorus</taxon>
    </lineage>
</organism>
<sequence>MPVRQMCYNKTTSNENTAAPVNPDKIANRPVFPDNPGHLKLLQTRCPTNSLLCPEIRPSFLRLLSPPTAFNISRRLLYPTIRQILIWLSSISGRVSASVDSKDPDFYIATFPFY</sequence>
<proteinExistence type="predicted"/>
<dbReference type="Proteomes" id="UP000625711">
    <property type="component" value="Unassembled WGS sequence"/>
</dbReference>
<dbReference type="AlphaFoldDB" id="A0A834M5Z8"/>
<keyword evidence="2" id="KW-1185">Reference proteome</keyword>
<gene>
    <name evidence="1" type="ORF">GWI33_018708</name>
</gene>
<reference evidence="1" key="1">
    <citation type="submission" date="2020-08" db="EMBL/GenBank/DDBJ databases">
        <title>Genome sequencing and assembly of the red palm weevil Rhynchophorus ferrugineus.</title>
        <authorList>
            <person name="Dias G.B."/>
            <person name="Bergman C.M."/>
            <person name="Manee M."/>
        </authorList>
    </citation>
    <scope>NUCLEOTIDE SEQUENCE</scope>
    <source>
        <strain evidence="1">AA-2017</strain>
        <tissue evidence="1">Whole larva</tissue>
    </source>
</reference>
<comment type="caution">
    <text evidence="1">The sequence shown here is derived from an EMBL/GenBank/DDBJ whole genome shotgun (WGS) entry which is preliminary data.</text>
</comment>
<name>A0A834M5Z8_RHYFE</name>
<accession>A0A834M5Z8</accession>
<protein>
    <submittedName>
        <fullName evidence="1">Uncharacterized protein</fullName>
    </submittedName>
</protein>
<dbReference type="EMBL" id="JAACXV010014344">
    <property type="protein sequence ID" value="KAF7268125.1"/>
    <property type="molecule type" value="Genomic_DNA"/>
</dbReference>